<dbReference type="InterPro" id="IPR058637">
    <property type="entry name" value="YknX-like_C"/>
</dbReference>
<evidence type="ECO:0000259" key="5">
    <source>
        <dbReference type="Pfam" id="PF25954"/>
    </source>
</evidence>
<dbReference type="Pfam" id="PF25917">
    <property type="entry name" value="BSH_RND"/>
    <property type="match status" value="1"/>
</dbReference>
<dbReference type="Gene3D" id="2.40.30.170">
    <property type="match status" value="1"/>
</dbReference>
<dbReference type="Gene3D" id="2.40.50.100">
    <property type="match status" value="1"/>
</dbReference>
<evidence type="ECO:0000313" key="7">
    <source>
        <dbReference type="EMBL" id="GAA0621959.1"/>
    </source>
</evidence>
<evidence type="ECO:0000256" key="2">
    <source>
        <dbReference type="SAM" id="Coils"/>
    </source>
</evidence>
<keyword evidence="8" id="KW-1185">Reference proteome</keyword>
<dbReference type="Gene3D" id="2.40.420.20">
    <property type="match status" value="1"/>
</dbReference>
<feature type="domain" description="YknX-like C-terminal permuted SH3-like" evidence="6">
    <location>
        <begin position="287"/>
        <end position="359"/>
    </location>
</feature>
<dbReference type="Gene3D" id="1.10.287.470">
    <property type="entry name" value="Helix hairpin bin"/>
    <property type="match status" value="1"/>
</dbReference>
<gene>
    <name evidence="7" type="ORF">GCM10009422_17290</name>
</gene>
<evidence type="ECO:0000256" key="1">
    <source>
        <dbReference type="ARBA" id="ARBA00009477"/>
    </source>
</evidence>
<sequence length="386" mass="40162">MIKRHFFLIAAAALVGLMVVALVMRMAFAGDEKGGQRGPGGPGGGRGQAVSEAVAANREFSDQIRVLGVARGRRSVNITSTTSELITRVMFTDGQRVAAGTPLVQLQAREEDAAIAEARAQVARARTMYERYQTLHERGFASDAMVEQYETELESAQASLAAANARSGDRTIRAPFSGVLGLSTVTAGTLVNPGAVIATLDDIDVVRVDFPIPERYLSVLRTGTPITATIDAYGDEVFSGRIALIDTRVNEQSRSVVARAEIANPGGRIRPGMAVRVAVQQGLRQTVAVPEAALQYQGQTAFVYRIANGGEGGSTAQRVQVETGAVEGGFVEILSGLNVGDRVVGSGLNRIQPGAPVRVAGREGAAPAGAARGGAAPSQAAGAAAR</sequence>
<evidence type="ECO:0000256" key="3">
    <source>
        <dbReference type="SAM" id="MobiDB-lite"/>
    </source>
</evidence>
<dbReference type="Pfam" id="PF25989">
    <property type="entry name" value="YknX_C"/>
    <property type="match status" value="1"/>
</dbReference>
<evidence type="ECO:0000259" key="6">
    <source>
        <dbReference type="Pfam" id="PF25989"/>
    </source>
</evidence>
<evidence type="ECO:0000313" key="8">
    <source>
        <dbReference type="Proteomes" id="UP001501352"/>
    </source>
</evidence>
<dbReference type="InterPro" id="IPR058792">
    <property type="entry name" value="Beta-barrel_RND_2"/>
</dbReference>
<dbReference type="RefSeq" id="WP_343792754.1">
    <property type="nucleotide sequence ID" value="NZ_BAAAGA010000004.1"/>
</dbReference>
<protein>
    <submittedName>
        <fullName evidence="7">Efflux RND transporter periplasmic adaptor subunit</fullName>
    </submittedName>
</protein>
<feature type="domain" description="Multidrug resistance protein MdtA-like barrel-sandwich hybrid" evidence="4">
    <location>
        <begin position="74"/>
        <end position="194"/>
    </location>
</feature>
<dbReference type="PANTHER" id="PTHR30469">
    <property type="entry name" value="MULTIDRUG RESISTANCE PROTEIN MDTA"/>
    <property type="match status" value="1"/>
</dbReference>
<feature type="region of interest" description="Disordered" evidence="3">
    <location>
        <begin position="362"/>
        <end position="386"/>
    </location>
</feature>
<proteinExistence type="inferred from homology"/>
<dbReference type="PANTHER" id="PTHR30469:SF16">
    <property type="entry name" value="HAE1 FAMILY EFFLUX PUMP MFP COMPONENT"/>
    <property type="match status" value="1"/>
</dbReference>
<dbReference type="Pfam" id="PF25954">
    <property type="entry name" value="Beta-barrel_RND_2"/>
    <property type="match status" value="1"/>
</dbReference>
<comment type="caution">
    <text evidence="7">The sequence shown here is derived from an EMBL/GenBank/DDBJ whole genome shotgun (WGS) entry which is preliminary data.</text>
</comment>
<feature type="domain" description="CusB-like beta-barrel" evidence="5">
    <location>
        <begin position="208"/>
        <end position="281"/>
    </location>
</feature>
<name>A0ABP3S4C6_9CAUL</name>
<feature type="coiled-coil region" evidence="2">
    <location>
        <begin position="115"/>
        <end position="166"/>
    </location>
</feature>
<dbReference type="EMBL" id="BAAAGA010000004">
    <property type="protein sequence ID" value="GAA0621959.1"/>
    <property type="molecule type" value="Genomic_DNA"/>
</dbReference>
<dbReference type="NCBIfam" id="TIGR01730">
    <property type="entry name" value="RND_mfp"/>
    <property type="match status" value="1"/>
</dbReference>
<accession>A0ABP3S4C6</accession>
<comment type="similarity">
    <text evidence="1">Belongs to the membrane fusion protein (MFP) (TC 8.A.1) family.</text>
</comment>
<dbReference type="InterPro" id="IPR006143">
    <property type="entry name" value="RND_pump_MFP"/>
</dbReference>
<dbReference type="Proteomes" id="UP001501352">
    <property type="component" value="Unassembled WGS sequence"/>
</dbReference>
<dbReference type="InterPro" id="IPR058625">
    <property type="entry name" value="MdtA-like_BSH"/>
</dbReference>
<dbReference type="SUPFAM" id="SSF111369">
    <property type="entry name" value="HlyD-like secretion proteins"/>
    <property type="match status" value="1"/>
</dbReference>
<reference evidence="8" key="1">
    <citation type="journal article" date="2019" name="Int. J. Syst. Evol. Microbiol.">
        <title>The Global Catalogue of Microorganisms (GCM) 10K type strain sequencing project: providing services to taxonomists for standard genome sequencing and annotation.</title>
        <authorList>
            <consortium name="The Broad Institute Genomics Platform"/>
            <consortium name="The Broad Institute Genome Sequencing Center for Infectious Disease"/>
            <person name="Wu L."/>
            <person name="Ma J."/>
        </authorList>
    </citation>
    <scope>NUCLEOTIDE SEQUENCE [LARGE SCALE GENOMIC DNA]</scope>
    <source>
        <strain evidence="8">JCM 12928</strain>
    </source>
</reference>
<organism evidence="7 8">
    <name type="scientific">Brevundimonas kwangchunensis</name>
    <dbReference type="NCBI Taxonomy" id="322163"/>
    <lineage>
        <taxon>Bacteria</taxon>
        <taxon>Pseudomonadati</taxon>
        <taxon>Pseudomonadota</taxon>
        <taxon>Alphaproteobacteria</taxon>
        <taxon>Caulobacterales</taxon>
        <taxon>Caulobacteraceae</taxon>
        <taxon>Brevundimonas</taxon>
    </lineage>
</organism>
<keyword evidence="2" id="KW-0175">Coiled coil</keyword>
<evidence type="ECO:0000259" key="4">
    <source>
        <dbReference type="Pfam" id="PF25917"/>
    </source>
</evidence>